<comment type="caution">
    <text evidence="1">The sequence shown here is derived from an EMBL/GenBank/DDBJ whole genome shotgun (WGS) entry which is preliminary data.</text>
</comment>
<sequence length="292" mass="33117">MYKPSIRQAIAICKLILARFLNKGGCEINDFIEIAVVTSPLENQNLARKIATELLSFSNSVKKQISSDVVKSDIFGSETAQDLLDDLGLDLTELDEVFDDFELLDNYFNEIEDLDLDQLMDESLNNFFDKFSEELGEDPYKTALDVIDKNAIANFNKFKDLEAMLDYARELLKNKMNHLEPEDIDAAEKLDLLEDIISKSDSLKEKIMSQLAKDQNLEKFKENLSKILSSNSFEGLNVAKFALKSKKLNRQGQDIVKNLLKQNLSKSNKNLNDIFNTSKILGSNPKLSSKKL</sequence>
<name>X1E372_9ZZZZ</name>
<dbReference type="EMBL" id="BARU01005117">
    <property type="protein sequence ID" value="GAH26972.1"/>
    <property type="molecule type" value="Genomic_DNA"/>
</dbReference>
<evidence type="ECO:0000313" key="1">
    <source>
        <dbReference type="EMBL" id="GAH26972.1"/>
    </source>
</evidence>
<feature type="non-terminal residue" evidence="1">
    <location>
        <position position="292"/>
    </location>
</feature>
<proteinExistence type="predicted"/>
<organism evidence="1">
    <name type="scientific">marine sediment metagenome</name>
    <dbReference type="NCBI Taxonomy" id="412755"/>
    <lineage>
        <taxon>unclassified sequences</taxon>
        <taxon>metagenomes</taxon>
        <taxon>ecological metagenomes</taxon>
    </lineage>
</organism>
<dbReference type="AlphaFoldDB" id="X1E372"/>
<protein>
    <submittedName>
        <fullName evidence="1">Uncharacterized protein</fullName>
    </submittedName>
</protein>
<accession>X1E372</accession>
<gene>
    <name evidence="1" type="ORF">S03H2_09865</name>
</gene>
<reference evidence="1" key="1">
    <citation type="journal article" date="2014" name="Front. Microbiol.">
        <title>High frequency of phylogenetically diverse reductive dehalogenase-homologous genes in deep subseafloor sedimentary metagenomes.</title>
        <authorList>
            <person name="Kawai M."/>
            <person name="Futagami T."/>
            <person name="Toyoda A."/>
            <person name="Takaki Y."/>
            <person name="Nishi S."/>
            <person name="Hori S."/>
            <person name="Arai W."/>
            <person name="Tsubouchi T."/>
            <person name="Morono Y."/>
            <person name="Uchiyama I."/>
            <person name="Ito T."/>
            <person name="Fujiyama A."/>
            <person name="Inagaki F."/>
            <person name="Takami H."/>
        </authorList>
    </citation>
    <scope>NUCLEOTIDE SEQUENCE</scope>
    <source>
        <strain evidence="1">Expedition CK06-06</strain>
    </source>
</reference>